<dbReference type="InterPro" id="IPR040921">
    <property type="entry name" value="Peptidase_S66C"/>
</dbReference>
<dbReference type="InterPro" id="IPR027461">
    <property type="entry name" value="Carboxypeptidase_A_C_sf"/>
</dbReference>
<keyword evidence="4" id="KW-0378">Hydrolase</keyword>
<keyword evidence="2" id="KW-0121">Carboxypeptidase</keyword>
<evidence type="ECO:0000313" key="9">
    <source>
        <dbReference type="EMBL" id="GAA4831083.1"/>
    </source>
</evidence>
<dbReference type="Gene3D" id="3.40.50.10740">
    <property type="entry name" value="Class I glutamine amidotransferase-like"/>
    <property type="match status" value="1"/>
</dbReference>
<comment type="similarity">
    <text evidence="1">Belongs to the peptidase S66 family.</text>
</comment>
<evidence type="ECO:0000256" key="4">
    <source>
        <dbReference type="ARBA" id="ARBA00022801"/>
    </source>
</evidence>
<feature type="domain" description="LD-carboxypeptidase N-terminal" evidence="7">
    <location>
        <begin position="6"/>
        <end position="88"/>
    </location>
</feature>
<accession>A0ABP9D951</accession>
<dbReference type="EMBL" id="BAABIS010000001">
    <property type="protein sequence ID" value="GAA4831083.1"/>
    <property type="molecule type" value="Genomic_DNA"/>
</dbReference>
<dbReference type="Proteomes" id="UP001501752">
    <property type="component" value="Unassembled WGS sequence"/>
</dbReference>
<sequence>MPHVTETRLGHLAGRDSDRAADLQAAWTDPRVAAVLCARGGYGCQRMADLLDWDTLAAAEPKPLVGCSDVTELHRLFATRLGVATLHGPMVATEAFDEPTTLAHLHRMLFTPEGIRELPLLAPPLATGQARGILAGGNASLLASSVGGPGPTAPDGSLLLLEEIGEDPYRLDRILTQLRRAGVLAAAAGIVLGDFTDCGAPAAVAEVLHDRLADLGVPVAAGLRAGHGEVQLTVPLGLRADLTAVTGPGESILLLSQAPLRARAGAAPRPRDTPRTDRKDGQPCAS</sequence>
<keyword evidence="10" id="KW-1185">Reference proteome</keyword>
<evidence type="ECO:0000313" key="10">
    <source>
        <dbReference type="Proteomes" id="UP001501752"/>
    </source>
</evidence>
<feature type="region of interest" description="Disordered" evidence="6">
    <location>
        <begin position="262"/>
        <end position="286"/>
    </location>
</feature>
<gene>
    <name evidence="9" type="ORF">GCM10023235_01470</name>
</gene>
<dbReference type="PANTHER" id="PTHR30237:SF2">
    <property type="entry name" value="MUREIN TETRAPEPTIDE CARBOXYPEPTIDASE"/>
    <property type="match status" value="1"/>
</dbReference>
<dbReference type="Pfam" id="PF17676">
    <property type="entry name" value="Peptidase_S66C"/>
    <property type="match status" value="1"/>
</dbReference>
<feature type="domain" description="LD-carboxypeptidase C-terminal" evidence="8">
    <location>
        <begin position="131"/>
        <end position="242"/>
    </location>
</feature>
<dbReference type="InterPro" id="IPR029062">
    <property type="entry name" value="Class_I_gatase-like"/>
</dbReference>
<evidence type="ECO:0000259" key="7">
    <source>
        <dbReference type="Pfam" id="PF02016"/>
    </source>
</evidence>
<dbReference type="InterPro" id="IPR040449">
    <property type="entry name" value="Peptidase_S66_N"/>
</dbReference>
<organism evidence="9 10">
    <name type="scientific">Kitasatospora terrestris</name>
    <dbReference type="NCBI Taxonomy" id="258051"/>
    <lineage>
        <taxon>Bacteria</taxon>
        <taxon>Bacillati</taxon>
        <taxon>Actinomycetota</taxon>
        <taxon>Actinomycetes</taxon>
        <taxon>Kitasatosporales</taxon>
        <taxon>Streptomycetaceae</taxon>
        <taxon>Kitasatospora</taxon>
    </lineage>
</organism>
<dbReference type="PIRSF" id="PIRSF028757">
    <property type="entry name" value="LD-carboxypeptidase"/>
    <property type="match status" value="1"/>
</dbReference>
<dbReference type="SUPFAM" id="SSF141986">
    <property type="entry name" value="LD-carboxypeptidase A C-terminal domain-like"/>
    <property type="match status" value="1"/>
</dbReference>
<keyword evidence="5" id="KW-0720">Serine protease</keyword>
<dbReference type="CDD" id="cd07025">
    <property type="entry name" value="Peptidase_S66"/>
    <property type="match status" value="1"/>
</dbReference>
<dbReference type="Pfam" id="PF02016">
    <property type="entry name" value="Peptidase_S66"/>
    <property type="match status" value="1"/>
</dbReference>
<evidence type="ECO:0000256" key="1">
    <source>
        <dbReference type="ARBA" id="ARBA00010233"/>
    </source>
</evidence>
<evidence type="ECO:0000256" key="5">
    <source>
        <dbReference type="ARBA" id="ARBA00022825"/>
    </source>
</evidence>
<evidence type="ECO:0000256" key="3">
    <source>
        <dbReference type="ARBA" id="ARBA00022670"/>
    </source>
</evidence>
<dbReference type="InterPro" id="IPR027478">
    <property type="entry name" value="LdcA_N"/>
</dbReference>
<evidence type="ECO:0000259" key="8">
    <source>
        <dbReference type="Pfam" id="PF17676"/>
    </source>
</evidence>
<keyword evidence="3" id="KW-0645">Protease</keyword>
<protein>
    <submittedName>
        <fullName evidence="9">LD-carboxypeptidase</fullName>
    </submittedName>
</protein>
<evidence type="ECO:0000256" key="2">
    <source>
        <dbReference type="ARBA" id="ARBA00022645"/>
    </source>
</evidence>
<dbReference type="Gene3D" id="3.50.30.60">
    <property type="entry name" value="LD-carboxypeptidase A C-terminal domain-like"/>
    <property type="match status" value="1"/>
</dbReference>
<reference evidence="10" key="1">
    <citation type="journal article" date="2019" name="Int. J. Syst. Evol. Microbiol.">
        <title>The Global Catalogue of Microorganisms (GCM) 10K type strain sequencing project: providing services to taxonomists for standard genome sequencing and annotation.</title>
        <authorList>
            <consortium name="The Broad Institute Genomics Platform"/>
            <consortium name="The Broad Institute Genome Sequencing Center for Infectious Disease"/>
            <person name="Wu L."/>
            <person name="Ma J."/>
        </authorList>
    </citation>
    <scope>NUCLEOTIDE SEQUENCE [LARGE SCALE GENOMIC DNA]</scope>
    <source>
        <strain evidence="10">JCM 13006</strain>
    </source>
</reference>
<dbReference type="PANTHER" id="PTHR30237">
    <property type="entry name" value="MURAMOYLTETRAPEPTIDE CARBOXYPEPTIDASE"/>
    <property type="match status" value="1"/>
</dbReference>
<dbReference type="InterPro" id="IPR003507">
    <property type="entry name" value="S66_fam"/>
</dbReference>
<comment type="caution">
    <text evidence="9">The sequence shown here is derived from an EMBL/GenBank/DDBJ whole genome shotgun (WGS) entry which is preliminary data.</text>
</comment>
<evidence type="ECO:0000256" key="6">
    <source>
        <dbReference type="SAM" id="MobiDB-lite"/>
    </source>
</evidence>
<proteinExistence type="inferred from homology"/>
<name>A0ABP9D951_9ACTN</name>
<dbReference type="SUPFAM" id="SSF52317">
    <property type="entry name" value="Class I glutamine amidotransferase-like"/>
    <property type="match status" value="1"/>
</dbReference>
<feature type="compositionally biased region" description="Basic and acidic residues" evidence="6">
    <location>
        <begin position="269"/>
        <end position="286"/>
    </location>
</feature>